<dbReference type="Gene3D" id="3.90.1720.10">
    <property type="entry name" value="endopeptidase domain like (from Nostoc punctiforme)"/>
    <property type="match status" value="1"/>
</dbReference>
<reference evidence="2" key="1">
    <citation type="journal article" date="2019" name="Int. J. Syst. Evol. Microbiol.">
        <title>The Global Catalogue of Microorganisms (GCM) 10K type strain sequencing project: providing services to taxonomists for standard genome sequencing and annotation.</title>
        <authorList>
            <consortium name="The Broad Institute Genomics Platform"/>
            <consortium name="The Broad Institute Genome Sequencing Center for Infectious Disease"/>
            <person name="Wu L."/>
            <person name="Ma J."/>
        </authorList>
    </citation>
    <scope>NUCLEOTIDE SEQUENCE [LARGE SCALE GENOMIC DNA]</scope>
    <source>
        <strain evidence="2">KCTC 42248</strain>
    </source>
</reference>
<gene>
    <name evidence="1" type="ORF">ACFSQ3_12765</name>
</gene>
<organism evidence="1 2">
    <name type="scientific">Sphingobacterium corticis</name>
    <dbReference type="NCBI Taxonomy" id="1812823"/>
    <lineage>
        <taxon>Bacteria</taxon>
        <taxon>Pseudomonadati</taxon>
        <taxon>Bacteroidota</taxon>
        <taxon>Sphingobacteriia</taxon>
        <taxon>Sphingobacteriales</taxon>
        <taxon>Sphingobacteriaceae</taxon>
        <taxon>Sphingobacterium</taxon>
    </lineage>
</organism>
<proteinExistence type="predicted"/>
<dbReference type="InterPro" id="IPR038765">
    <property type="entry name" value="Papain-like_cys_pep_sf"/>
</dbReference>
<dbReference type="Proteomes" id="UP001597393">
    <property type="component" value="Unassembled WGS sequence"/>
</dbReference>
<dbReference type="Pfam" id="PF05708">
    <property type="entry name" value="Peptidase_C92"/>
    <property type="match status" value="1"/>
</dbReference>
<dbReference type="InterPro" id="IPR024453">
    <property type="entry name" value="Peptidase_C92"/>
</dbReference>
<accession>A0ABW5NLT8</accession>
<evidence type="ECO:0000313" key="1">
    <source>
        <dbReference type="EMBL" id="MFD2599824.1"/>
    </source>
</evidence>
<dbReference type="EMBL" id="JBHUMA010000006">
    <property type="protein sequence ID" value="MFD2599824.1"/>
    <property type="molecule type" value="Genomic_DNA"/>
</dbReference>
<name>A0ABW5NLT8_9SPHI</name>
<sequence>MQISSFISSILLFLIGLPFATAQSYTYQQITTDSLKSGDLLFVGTSHVNLSGAIDRVTQTSVKTSFDHIALIERTVDSVFVLHANSITGSIRESIEHFLKHEVEKDRKLVIYRLKHKYQHSIPNAITVAKTWLGKPYNTSYILNDSTLYCSDFVERAFRNDHIFQLEPMTFVNPKTGQIDDFWKKHYQQLEIEVPEGLPGCNPNGMAASDKLKLVGELSKEH</sequence>
<comment type="caution">
    <text evidence="1">The sequence shown here is derived from an EMBL/GenBank/DDBJ whole genome shotgun (WGS) entry which is preliminary data.</text>
</comment>
<dbReference type="SUPFAM" id="SSF54001">
    <property type="entry name" value="Cysteine proteinases"/>
    <property type="match status" value="1"/>
</dbReference>
<protein>
    <submittedName>
        <fullName evidence="1">YiiX/YebB-like N1pC/P60 family cysteine hydrolase</fullName>
    </submittedName>
</protein>
<keyword evidence="2" id="KW-1185">Reference proteome</keyword>
<dbReference type="RefSeq" id="WP_380869948.1">
    <property type="nucleotide sequence ID" value="NZ_JBHUMA010000006.1"/>
</dbReference>
<evidence type="ECO:0000313" key="2">
    <source>
        <dbReference type="Proteomes" id="UP001597393"/>
    </source>
</evidence>